<dbReference type="Proteomes" id="UP000004690">
    <property type="component" value="Unassembled WGS sequence"/>
</dbReference>
<dbReference type="eggNOG" id="COG3205">
    <property type="taxonomic scope" value="Bacteria"/>
</dbReference>
<dbReference type="EMBL" id="JH651379">
    <property type="protein sequence ID" value="EIJ38979.1"/>
    <property type="molecule type" value="Genomic_DNA"/>
</dbReference>
<protein>
    <submittedName>
        <fullName evidence="2">Putative membrane protein</fullName>
    </submittedName>
</protein>
<name>I3C5T6_9FLAO</name>
<reference evidence="2 3" key="1">
    <citation type="submission" date="2012-02" db="EMBL/GenBank/DDBJ databases">
        <title>Improved High-Quality Draft genome of Joostella marina DSM 19592.</title>
        <authorList>
            <consortium name="US DOE Joint Genome Institute (JGI-PGF)"/>
            <person name="Lucas S."/>
            <person name="Copeland A."/>
            <person name="Lapidus A."/>
            <person name="Bruce D."/>
            <person name="Goodwin L."/>
            <person name="Pitluck S."/>
            <person name="Peters L."/>
            <person name="Chertkov O."/>
            <person name="Ovchinnikova G."/>
            <person name="Kyrpides N."/>
            <person name="Mavromatis K."/>
            <person name="Detter J.C."/>
            <person name="Han C."/>
            <person name="Land M."/>
            <person name="Hauser L."/>
            <person name="Markowitz V."/>
            <person name="Cheng J.-F."/>
            <person name="Hugenholtz P."/>
            <person name="Woyke T."/>
            <person name="Wu D."/>
            <person name="Tindall B."/>
            <person name="Brambilla E."/>
            <person name="Klenk H.-P."/>
            <person name="Eisen J.A."/>
        </authorList>
    </citation>
    <scope>NUCLEOTIDE SEQUENCE [LARGE SCALE GENOMIC DNA]</scope>
    <source>
        <strain evidence="2 3">DSM 19592</strain>
    </source>
</reference>
<dbReference type="OrthoDB" id="197461at2"/>
<dbReference type="Pfam" id="PF09834">
    <property type="entry name" value="DUF2061"/>
    <property type="match status" value="1"/>
</dbReference>
<keyword evidence="3" id="KW-1185">Reference proteome</keyword>
<accession>I3C5T6</accession>
<dbReference type="AlphaFoldDB" id="I3C5T6"/>
<dbReference type="InterPro" id="IPR018638">
    <property type="entry name" value="DUF2061_membrane"/>
</dbReference>
<dbReference type="STRING" id="926559.JoomaDRAFT_1981"/>
<evidence type="ECO:0000259" key="1">
    <source>
        <dbReference type="Pfam" id="PF09834"/>
    </source>
</evidence>
<dbReference type="RefSeq" id="WP_008612314.1">
    <property type="nucleotide sequence ID" value="NZ_JH651379.1"/>
</dbReference>
<dbReference type="HOGENOM" id="CLU_160691_3_2_10"/>
<proteinExistence type="predicted"/>
<evidence type="ECO:0000313" key="3">
    <source>
        <dbReference type="Proteomes" id="UP000004690"/>
    </source>
</evidence>
<organism evidence="2 3">
    <name type="scientific">Galbibacter orientalis DSM 19592</name>
    <dbReference type="NCBI Taxonomy" id="926559"/>
    <lineage>
        <taxon>Bacteria</taxon>
        <taxon>Pseudomonadati</taxon>
        <taxon>Bacteroidota</taxon>
        <taxon>Flavobacteriia</taxon>
        <taxon>Flavobacteriales</taxon>
        <taxon>Flavobacteriaceae</taxon>
        <taxon>Galbibacter</taxon>
    </lineage>
</organism>
<sequence>MILDKVLQGNSFKGRSEITDKDKVSSDKLSRSIAKSISWRVVGTLDTILISWFVTGTIELALSIGFIELVTKMTLYFFHERLWERIKWGK</sequence>
<feature type="domain" description="DUF2061" evidence="1">
    <location>
        <begin position="33"/>
        <end position="84"/>
    </location>
</feature>
<gene>
    <name evidence="2" type="ORF">JoomaDRAFT_1981</name>
</gene>
<evidence type="ECO:0000313" key="2">
    <source>
        <dbReference type="EMBL" id="EIJ38979.1"/>
    </source>
</evidence>